<feature type="compositionally biased region" description="Low complexity" evidence="4">
    <location>
        <begin position="764"/>
        <end position="776"/>
    </location>
</feature>
<keyword evidence="3" id="KW-0862">Zinc</keyword>
<dbReference type="AlphaFoldDB" id="A0A210PFF6"/>
<comment type="caution">
    <text evidence="6">The sequence shown here is derived from an EMBL/GenBank/DDBJ whole genome shotgun (WGS) entry which is preliminary data.</text>
</comment>
<feature type="region of interest" description="Disordered" evidence="4">
    <location>
        <begin position="720"/>
        <end position="798"/>
    </location>
</feature>
<feature type="region of interest" description="Disordered" evidence="4">
    <location>
        <begin position="328"/>
        <end position="385"/>
    </location>
</feature>
<evidence type="ECO:0000313" key="6">
    <source>
        <dbReference type="EMBL" id="OWF35219.1"/>
    </source>
</evidence>
<dbReference type="EMBL" id="NEDP02076736">
    <property type="protein sequence ID" value="OWF35219.1"/>
    <property type="molecule type" value="Genomic_DNA"/>
</dbReference>
<proteinExistence type="predicted"/>
<dbReference type="PANTHER" id="PTHR12420">
    <property type="entry name" value="PHD FINGER PROTEIN"/>
    <property type="match status" value="1"/>
</dbReference>
<dbReference type="Proteomes" id="UP000242188">
    <property type="component" value="Unassembled WGS sequence"/>
</dbReference>
<evidence type="ECO:0000256" key="1">
    <source>
        <dbReference type="ARBA" id="ARBA00022723"/>
    </source>
</evidence>
<evidence type="ECO:0000256" key="4">
    <source>
        <dbReference type="SAM" id="MobiDB-lite"/>
    </source>
</evidence>
<dbReference type="GO" id="GO:0008270">
    <property type="term" value="F:zinc ion binding"/>
    <property type="evidence" value="ECO:0007669"/>
    <property type="project" value="UniProtKB-KW"/>
</dbReference>
<keyword evidence="2" id="KW-0863">Zinc-finger</keyword>
<protein>
    <submittedName>
        <fullName evidence="6">PHD finger protein 6</fullName>
    </submittedName>
</protein>
<keyword evidence="7" id="KW-1185">Reference proteome</keyword>
<dbReference type="InterPro" id="IPR034732">
    <property type="entry name" value="EPHD"/>
</dbReference>
<sequence length="798" mass="89787">MEDSGTVCNFCRQGDEEASELCGKLHIKRIDDGQIVAAHHKCMQYSAGLIQYKFDHFGGFKIEKVQAELKRGKCIKCNICKNDKMRKKKCSRATSGCAVKTCRKSFHYYCAKKSEACITKRMLVRYKQSDEERVLYRVFCCPEHEQYFKNHKEDLIKGNSSAGTSDSDTDDPSDAENEDTNSSNFKNDDDESNQTVDLDPTDVLMTTLYSPNTETKHLHDSKENCSSTDHEEVEGDIELIYQRNSVDWQPEILTVQSLNKVEKSENGTQSCSSVKLFSDPMGDEDNDKTTPLGLNTPSDYNSNVIKLINKTKDRKIAATFQKTVKSPRKEIGLQVTNGNSSETEGRMEKRGKKETFERSRKSDQNETGRSPSNHEDSSNRSTTEKQYPGCVLVVMNSLPCDKRTKKDIKKQIGATSEVVFWSKEEDFQGLHKEHLPYLMNDIVTHLSDNDVPDLIQLLTDDSHLTSRLLIHNYALNLHRKLEENITELLMESLMTSIAGTVKKINNKQICQLLTTKDGTIAIAICVDDNIDPKYELRSTLGIEEVSKCCLHMLTGKMPRLSAGAVLEQEKEASNLTSWINKTFEGQPKVLIHPKEKILLDDSVQSVSHIVALQLCSRARDDEGTSMEEGVSNVGTTIVCIRRMDTEIVNYKQFCHKCIINYLPFNRPMVVVLDIVNRQFEDVDDLVPEEVRDGYTVDTYTVSQPTGDTVSSVLLHFYTHNSSQRKTGRESNDVKSPVPSSSNKGLGNGLKSETSKKRLRDDSSGTDSSPASSSNRPSKVDQPSPGSKRKRTNYSPMKA</sequence>
<feature type="compositionally biased region" description="Basic and acidic residues" evidence="4">
    <location>
        <begin position="343"/>
        <end position="378"/>
    </location>
</feature>
<dbReference type="InterPro" id="IPR051188">
    <property type="entry name" value="PHD-type_Zinc_Finger"/>
</dbReference>
<keyword evidence="1" id="KW-0479">Metal-binding</keyword>
<evidence type="ECO:0000256" key="3">
    <source>
        <dbReference type="ARBA" id="ARBA00022833"/>
    </source>
</evidence>
<feature type="region of interest" description="Disordered" evidence="4">
    <location>
        <begin position="158"/>
        <end position="202"/>
    </location>
</feature>
<feature type="domain" description="PHD-type" evidence="5">
    <location>
        <begin position="5"/>
        <end position="145"/>
    </location>
</feature>
<dbReference type="PANTHER" id="PTHR12420:SF45">
    <property type="entry name" value="TRANSCRIPTIONAL REGULATOR ATRX HOMOLOG"/>
    <property type="match status" value="1"/>
</dbReference>
<evidence type="ECO:0000259" key="5">
    <source>
        <dbReference type="PROSITE" id="PS51805"/>
    </source>
</evidence>
<dbReference type="GO" id="GO:0005634">
    <property type="term" value="C:nucleus"/>
    <property type="evidence" value="ECO:0007669"/>
    <property type="project" value="TreeGrafter"/>
</dbReference>
<evidence type="ECO:0000313" key="7">
    <source>
        <dbReference type="Proteomes" id="UP000242188"/>
    </source>
</evidence>
<dbReference type="STRING" id="6573.A0A210PFF6"/>
<dbReference type="Gene3D" id="3.30.40.10">
    <property type="entry name" value="Zinc/RING finger domain, C3HC4 (zinc finger)"/>
    <property type="match status" value="1"/>
</dbReference>
<feature type="region of interest" description="Disordered" evidence="4">
    <location>
        <begin position="271"/>
        <end position="295"/>
    </location>
</feature>
<feature type="compositionally biased region" description="Acidic residues" evidence="4">
    <location>
        <begin position="167"/>
        <end position="179"/>
    </location>
</feature>
<reference evidence="6 7" key="1">
    <citation type="journal article" date="2017" name="Nat. Ecol. Evol.">
        <title>Scallop genome provides insights into evolution of bilaterian karyotype and development.</title>
        <authorList>
            <person name="Wang S."/>
            <person name="Zhang J."/>
            <person name="Jiao W."/>
            <person name="Li J."/>
            <person name="Xun X."/>
            <person name="Sun Y."/>
            <person name="Guo X."/>
            <person name="Huan P."/>
            <person name="Dong B."/>
            <person name="Zhang L."/>
            <person name="Hu X."/>
            <person name="Sun X."/>
            <person name="Wang J."/>
            <person name="Zhao C."/>
            <person name="Wang Y."/>
            <person name="Wang D."/>
            <person name="Huang X."/>
            <person name="Wang R."/>
            <person name="Lv J."/>
            <person name="Li Y."/>
            <person name="Zhang Z."/>
            <person name="Liu B."/>
            <person name="Lu W."/>
            <person name="Hui Y."/>
            <person name="Liang J."/>
            <person name="Zhou Z."/>
            <person name="Hou R."/>
            <person name="Li X."/>
            <person name="Liu Y."/>
            <person name="Li H."/>
            <person name="Ning X."/>
            <person name="Lin Y."/>
            <person name="Zhao L."/>
            <person name="Xing Q."/>
            <person name="Dou J."/>
            <person name="Li Y."/>
            <person name="Mao J."/>
            <person name="Guo H."/>
            <person name="Dou H."/>
            <person name="Li T."/>
            <person name="Mu C."/>
            <person name="Jiang W."/>
            <person name="Fu Q."/>
            <person name="Fu X."/>
            <person name="Miao Y."/>
            <person name="Liu J."/>
            <person name="Yu Q."/>
            <person name="Li R."/>
            <person name="Liao H."/>
            <person name="Li X."/>
            <person name="Kong Y."/>
            <person name="Jiang Z."/>
            <person name="Chourrout D."/>
            <person name="Li R."/>
            <person name="Bao Z."/>
        </authorList>
    </citation>
    <scope>NUCLEOTIDE SEQUENCE [LARGE SCALE GENOMIC DNA]</scope>
    <source>
        <strain evidence="6 7">PY_sf001</strain>
    </source>
</reference>
<organism evidence="6 7">
    <name type="scientific">Mizuhopecten yessoensis</name>
    <name type="common">Japanese scallop</name>
    <name type="synonym">Patinopecten yessoensis</name>
    <dbReference type="NCBI Taxonomy" id="6573"/>
    <lineage>
        <taxon>Eukaryota</taxon>
        <taxon>Metazoa</taxon>
        <taxon>Spiralia</taxon>
        <taxon>Lophotrochozoa</taxon>
        <taxon>Mollusca</taxon>
        <taxon>Bivalvia</taxon>
        <taxon>Autobranchia</taxon>
        <taxon>Pteriomorphia</taxon>
        <taxon>Pectinida</taxon>
        <taxon>Pectinoidea</taxon>
        <taxon>Pectinidae</taxon>
        <taxon>Mizuhopecten</taxon>
    </lineage>
</organism>
<dbReference type="PROSITE" id="PS51805">
    <property type="entry name" value="EPHD"/>
    <property type="match status" value="1"/>
</dbReference>
<gene>
    <name evidence="6" type="ORF">KP79_PYT05970</name>
</gene>
<dbReference type="OrthoDB" id="2384350at2759"/>
<name>A0A210PFF6_MIZYE</name>
<accession>A0A210PFF6</accession>
<dbReference type="InterPro" id="IPR013083">
    <property type="entry name" value="Znf_RING/FYVE/PHD"/>
</dbReference>
<evidence type="ECO:0000256" key="2">
    <source>
        <dbReference type="ARBA" id="ARBA00022771"/>
    </source>
</evidence>
<feature type="compositionally biased region" description="Basic and acidic residues" evidence="4">
    <location>
        <begin position="752"/>
        <end position="762"/>
    </location>
</feature>
<dbReference type="Pfam" id="PF13771">
    <property type="entry name" value="zf-HC5HC2H"/>
    <property type="match status" value="1"/>
</dbReference>